<dbReference type="SUPFAM" id="SSF159270">
    <property type="entry name" value="YmcC-like"/>
    <property type="match status" value="1"/>
</dbReference>
<dbReference type="AlphaFoldDB" id="A0A6P1Q362"/>
<dbReference type="OrthoDB" id="5591889at2"/>
<reference evidence="2 3" key="1">
    <citation type="submission" date="2018-03" db="EMBL/GenBank/DDBJ databases">
        <title>Pantoea intestinalis SRCM103226 isolated form the mealworm.</title>
        <authorList>
            <person name="Jeong D.-Y."/>
            <person name="Kim J.W."/>
        </authorList>
    </citation>
    <scope>NUCLEOTIDE SEQUENCE [LARGE SCALE GENOMIC DNA]</scope>
    <source>
        <strain evidence="2 3">SRCM103226</strain>
    </source>
</reference>
<dbReference type="Pfam" id="PF11102">
    <property type="entry name" value="YjbF"/>
    <property type="match status" value="1"/>
</dbReference>
<dbReference type="Proteomes" id="UP000464053">
    <property type="component" value="Chromosome"/>
</dbReference>
<dbReference type="PROSITE" id="PS51257">
    <property type="entry name" value="PROKAR_LIPOPROTEIN"/>
    <property type="match status" value="1"/>
</dbReference>
<dbReference type="InterPro" id="IPR021308">
    <property type="entry name" value="GfcB"/>
</dbReference>
<evidence type="ECO:0000256" key="1">
    <source>
        <dbReference type="SAM" id="SignalP"/>
    </source>
</evidence>
<sequence length="215" mass="24137">MRHILLLFLCLFLQACTQVQQGLVDSVKQAFIGLDDVTVPVERIRSLPYASIYLRVNHGQRIFLVLGYAENGQHKWVTQDRAMLVTQNGRLVKTLGLTNNLLETTNLSQDPLAQPLLIQEGDSWSYVLIWTDKGRLQSALVTSRFQRAQDEILHIAGKAIACRVWREKASVAATGVRWQNTFWIDNASGEVRQSTQHSGAEALSVDITLLKPVKS</sequence>
<name>A0A6P1Q362_9GAMM</name>
<gene>
    <name evidence="2" type="primary">gfcB</name>
    <name evidence="2" type="ORF">C7M51_03100</name>
</gene>
<organism evidence="2 3">
    <name type="scientific">Mixta intestinalis</name>
    <dbReference type="NCBI Taxonomy" id="1615494"/>
    <lineage>
        <taxon>Bacteria</taxon>
        <taxon>Pseudomonadati</taxon>
        <taxon>Pseudomonadota</taxon>
        <taxon>Gammaproteobacteria</taxon>
        <taxon>Enterobacterales</taxon>
        <taxon>Erwiniaceae</taxon>
        <taxon>Mixta</taxon>
    </lineage>
</organism>
<accession>A0A6P1Q362</accession>
<dbReference type="EMBL" id="CP028271">
    <property type="protein sequence ID" value="QHM72782.1"/>
    <property type="molecule type" value="Genomic_DNA"/>
</dbReference>
<proteinExistence type="predicted"/>
<feature type="signal peptide" evidence="1">
    <location>
        <begin position="1"/>
        <end position="21"/>
    </location>
</feature>
<dbReference type="Gene3D" id="2.40.360.10">
    <property type="entry name" value="YmcC-like"/>
    <property type="match status" value="1"/>
</dbReference>
<dbReference type="KEGG" id="mint:C7M51_03100"/>
<feature type="chain" id="PRO_5026975061" evidence="1">
    <location>
        <begin position="22"/>
        <end position="215"/>
    </location>
</feature>
<evidence type="ECO:0000313" key="3">
    <source>
        <dbReference type="Proteomes" id="UP000464053"/>
    </source>
</evidence>
<evidence type="ECO:0000313" key="2">
    <source>
        <dbReference type="EMBL" id="QHM72782.1"/>
    </source>
</evidence>
<dbReference type="InterPro" id="IPR023373">
    <property type="entry name" value="YmcC_sf"/>
</dbReference>
<protein>
    <submittedName>
        <fullName evidence="2">Putative lipoprotein GfcB</fullName>
    </submittedName>
</protein>
<dbReference type="RefSeq" id="WP_160622565.1">
    <property type="nucleotide sequence ID" value="NZ_CP028271.1"/>
</dbReference>
<keyword evidence="2" id="KW-0449">Lipoprotein</keyword>
<keyword evidence="3" id="KW-1185">Reference proteome</keyword>
<keyword evidence="1" id="KW-0732">Signal</keyword>